<keyword evidence="2" id="KW-0067">ATP-binding</keyword>
<evidence type="ECO:0000313" key="6">
    <source>
        <dbReference type="Proteomes" id="UP001159405"/>
    </source>
</evidence>
<dbReference type="InterPro" id="IPR011545">
    <property type="entry name" value="DEAD/DEAH_box_helicase_dom"/>
</dbReference>
<accession>A0ABN8RJV6</accession>
<dbReference type="InterPro" id="IPR002464">
    <property type="entry name" value="DNA/RNA_helicase_DEAH_CS"/>
</dbReference>
<organism evidence="5 6">
    <name type="scientific">Porites lobata</name>
    <dbReference type="NCBI Taxonomy" id="104759"/>
    <lineage>
        <taxon>Eukaryota</taxon>
        <taxon>Metazoa</taxon>
        <taxon>Cnidaria</taxon>
        <taxon>Anthozoa</taxon>
        <taxon>Hexacorallia</taxon>
        <taxon>Scleractinia</taxon>
        <taxon>Fungiina</taxon>
        <taxon>Poritidae</taxon>
        <taxon>Porites</taxon>
    </lineage>
</organism>
<comment type="caution">
    <text evidence="5">The sequence shown here is derived from an EMBL/GenBank/DDBJ whole genome shotgun (WGS) entry which is preliminary data.</text>
</comment>
<dbReference type="SMART" id="SM00487">
    <property type="entry name" value="DEXDc"/>
    <property type="match status" value="1"/>
</dbReference>
<feature type="region of interest" description="Disordered" evidence="3">
    <location>
        <begin position="217"/>
        <end position="264"/>
    </location>
</feature>
<keyword evidence="2" id="KW-0547">Nucleotide-binding</keyword>
<dbReference type="CDD" id="cd00048">
    <property type="entry name" value="DSRM_SF"/>
    <property type="match status" value="1"/>
</dbReference>
<dbReference type="SUPFAM" id="SSF54768">
    <property type="entry name" value="dsRNA-binding domain-like"/>
    <property type="match status" value="1"/>
</dbReference>
<dbReference type="Gene3D" id="3.40.50.300">
    <property type="entry name" value="P-loop containing nucleotide triphosphate hydrolases"/>
    <property type="match status" value="1"/>
</dbReference>
<proteinExistence type="predicted"/>
<evidence type="ECO:0000256" key="3">
    <source>
        <dbReference type="SAM" id="MobiDB-lite"/>
    </source>
</evidence>
<dbReference type="SUPFAM" id="SSF52540">
    <property type="entry name" value="P-loop containing nucleoside triphosphate hydrolases"/>
    <property type="match status" value="1"/>
</dbReference>
<feature type="compositionally biased region" description="Pro residues" evidence="3">
    <location>
        <begin position="11"/>
        <end position="29"/>
    </location>
</feature>
<feature type="domain" description="Helicase ATP-binding" evidence="4">
    <location>
        <begin position="368"/>
        <end position="536"/>
    </location>
</feature>
<keyword evidence="6" id="KW-1185">Reference proteome</keyword>
<keyword evidence="1" id="KW-0378">Hydrolase</keyword>
<feature type="compositionally biased region" description="Polar residues" evidence="3">
    <location>
        <begin position="279"/>
        <end position="289"/>
    </location>
</feature>
<feature type="compositionally biased region" description="Low complexity" evidence="3">
    <location>
        <begin position="290"/>
        <end position="304"/>
    </location>
</feature>
<evidence type="ECO:0000313" key="5">
    <source>
        <dbReference type="EMBL" id="CAH3179198.1"/>
    </source>
</evidence>
<gene>
    <name evidence="5" type="ORF">PLOB_00021690</name>
</gene>
<keyword evidence="2" id="KW-0347">Helicase</keyword>
<feature type="compositionally biased region" description="Low complexity" evidence="3">
    <location>
        <begin position="1"/>
        <end position="10"/>
    </location>
</feature>
<dbReference type="Proteomes" id="UP001159405">
    <property type="component" value="Unassembled WGS sequence"/>
</dbReference>
<dbReference type="PROSITE" id="PS51192">
    <property type="entry name" value="HELICASE_ATP_BIND_1"/>
    <property type="match status" value="1"/>
</dbReference>
<feature type="region of interest" description="Disordered" evidence="3">
    <location>
        <begin position="1"/>
        <end position="59"/>
    </location>
</feature>
<dbReference type="EMBL" id="CALNXK010000252">
    <property type="protein sequence ID" value="CAH3179198.1"/>
    <property type="molecule type" value="Genomic_DNA"/>
</dbReference>
<feature type="region of interest" description="Disordered" evidence="3">
    <location>
        <begin position="557"/>
        <end position="585"/>
    </location>
</feature>
<sequence>MAHSRGFYRPRGPPPRFPPSHGRPPPPLMRSPSPRFVGQPRAPFSSDFVIGGGPLQDVKPPRRAPVAGARHNTPLKKPAHLCVGFDASQRFPNAKERLHNVLQGAMKGNSMRFDSREVGDKWQATVNIPWPREMSFYGEGPSKKEAEKNVAAIACVELERFGVANISSAMVIKKEAVQSKDEPKWIYIDDDRLTKVESFLLKNSVLSQQLYRNQNQPLVQPQPFPKDQGPSAIKPNNPESGKQAEASNVNENDHKDAIAPEFWKDSDVRDADFSNWETPSAAKTSQLEGSQSKTSSSSSTDVTVNSKEVKDIFSGSPWKALSPEQLANHNEQLLGEYKQRQMMLESKNSWFSEETKKLPVANYREKIVDLIGANKVVVLSGETGCGKTTQIPQFILDHAIKDGKGASCNIVVTQPRRIVAMSIAERVAWERGEVLGKSIGYQVRLEGKPPTQYGRILFCTTGILLRRMQNNALLQGVSHVIVDEVHERDINTDFLLILLKELLDENQLLKVIVMSATVNSERFSQYFQGCPSLNIPGFTHSVTEYFLPDVHKMLGGRGMSSMPSPPQSKRFKPNNSSAKDQNDIESPEADAELISEVILHVCRITRRELFYAFYLAGMKSLWSMTFWHPK</sequence>
<evidence type="ECO:0000256" key="2">
    <source>
        <dbReference type="ARBA" id="ARBA00022806"/>
    </source>
</evidence>
<dbReference type="Gene3D" id="3.30.160.20">
    <property type="match status" value="1"/>
</dbReference>
<evidence type="ECO:0000259" key="4">
    <source>
        <dbReference type="PROSITE" id="PS51192"/>
    </source>
</evidence>
<dbReference type="InterPro" id="IPR014001">
    <property type="entry name" value="Helicase_ATP-bd"/>
</dbReference>
<dbReference type="PANTHER" id="PTHR18934">
    <property type="entry name" value="ATP-DEPENDENT RNA HELICASE"/>
    <property type="match status" value="1"/>
</dbReference>
<evidence type="ECO:0000256" key="1">
    <source>
        <dbReference type="ARBA" id="ARBA00022801"/>
    </source>
</evidence>
<name>A0ABN8RJV6_9CNID</name>
<feature type="compositionally biased region" description="Basic and acidic residues" evidence="3">
    <location>
        <begin position="251"/>
        <end position="264"/>
    </location>
</feature>
<feature type="region of interest" description="Disordered" evidence="3">
    <location>
        <begin position="279"/>
        <end position="304"/>
    </location>
</feature>
<feature type="compositionally biased region" description="Polar residues" evidence="3">
    <location>
        <begin position="237"/>
        <end position="250"/>
    </location>
</feature>
<protein>
    <recommendedName>
        <fullName evidence="4">Helicase ATP-binding domain-containing protein</fullName>
    </recommendedName>
</protein>
<dbReference type="Pfam" id="PF00270">
    <property type="entry name" value="DEAD"/>
    <property type="match status" value="1"/>
</dbReference>
<reference evidence="5 6" key="1">
    <citation type="submission" date="2022-05" db="EMBL/GenBank/DDBJ databases">
        <authorList>
            <consortium name="Genoscope - CEA"/>
            <person name="William W."/>
        </authorList>
    </citation>
    <scope>NUCLEOTIDE SEQUENCE [LARGE SCALE GENOMIC DNA]</scope>
</reference>
<dbReference type="CDD" id="cd17917">
    <property type="entry name" value="DEXHc_RHA-like"/>
    <property type="match status" value="1"/>
</dbReference>
<dbReference type="PANTHER" id="PTHR18934:SF257">
    <property type="entry name" value="ATP-DEPENDENT RNA HELICASE DHX30"/>
    <property type="match status" value="1"/>
</dbReference>
<dbReference type="InterPro" id="IPR027417">
    <property type="entry name" value="P-loop_NTPase"/>
</dbReference>
<dbReference type="PROSITE" id="PS00690">
    <property type="entry name" value="DEAH_ATP_HELICASE"/>
    <property type="match status" value="1"/>
</dbReference>